<gene>
    <name evidence="2" type="ORF">E2C01_002684</name>
</gene>
<feature type="region of interest" description="Disordered" evidence="1">
    <location>
        <begin position="59"/>
        <end position="100"/>
    </location>
</feature>
<dbReference type="Proteomes" id="UP000324222">
    <property type="component" value="Unassembled WGS sequence"/>
</dbReference>
<evidence type="ECO:0000313" key="2">
    <source>
        <dbReference type="EMBL" id="MPC10057.1"/>
    </source>
</evidence>
<evidence type="ECO:0000313" key="3">
    <source>
        <dbReference type="Proteomes" id="UP000324222"/>
    </source>
</evidence>
<reference evidence="2 3" key="1">
    <citation type="submission" date="2019-05" db="EMBL/GenBank/DDBJ databases">
        <title>Another draft genome of Portunus trituberculatus and its Hox gene families provides insights of decapod evolution.</title>
        <authorList>
            <person name="Jeong J.-H."/>
            <person name="Song I."/>
            <person name="Kim S."/>
            <person name="Choi T."/>
            <person name="Kim D."/>
            <person name="Ryu S."/>
            <person name="Kim W."/>
        </authorList>
    </citation>
    <scope>NUCLEOTIDE SEQUENCE [LARGE SCALE GENOMIC DNA]</scope>
    <source>
        <tissue evidence="2">Muscle</tissue>
    </source>
</reference>
<evidence type="ECO:0000256" key="1">
    <source>
        <dbReference type="SAM" id="MobiDB-lite"/>
    </source>
</evidence>
<accession>A0A5B7CKE1</accession>
<dbReference type="EMBL" id="VSRR010000098">
    <property type="protein sequence ID" value="MPC10057.1"/>
    <property type="molecule type" value="Genomic_DNA"/>
</dbReference>
<comment type="caution">
    <text evidence="2">The sequence shown here is derived from an EMBL/GenBank/DDBJ whole genome shotgun (WGS) entry which is preliminary data.</text>
</comment>
<name>A0A5B7CKE1_PORTR</name>
<sequence>MSTTPPTSRHLSSSGITITITTPTTYQHPFYHTIQHIIPNHPATTTHYCTTTTTTMPPCPNPDGLPTQRSSVQPAALNTHHLQGRWTPQHAREGSTQGDT</sequence>
<organism evidence="2 3">
    <name type="scientific">Portunus trituberculatus</name>
    <name type="common">Swimming crab</name>
    <name type="synonym">Neptunus trituberculatus</name>
    <dbReference type="NCBI Taxonomy" id="210409"/>
    <lineage>
        <taxon>Eukaryota</taxon>
        <taxon>Metazoa</taxon>
        <taxon>Ecdysozoa</taxon>
        <taxon>Arthropoda</taxon>
        <taxon>Crustacea</taxon>
        <taxon>Multicrustacea</taxon>
        <taxon>Malacostraca</taxon>
        <taxon>Eumalacostraca</taxon>
        <taxon>Eucarida</taxon>
        <taxon>Decapoda</taxon>
        <taxon>Pleocyemata</taxon>
        <taxon>Brachyura</taxon>
        <taxon>Eubrachyura</taxon>
        <taxon>Portunoidea</taxon>
        <taxon>Portunidae</taxon>
        <taxon>Portuninae</taxon>
        <taxon>Portunus</taxon>
    </lineage>
</organism>
<proteinExistence type="predicted"/>
<protein>
    <submittedName>
        <fullName evidence="2">Uncharacterized protein</fullName>
    </submittedName>
</protein>
<keyword evidence="3" id="KW-1185">Reference proteome</keyword>
<dbReference type="AlphaFoldDB" id="A0A5B7CKE1"/>